<sequence length="131" mass="13608">MSTLKSILSAGGLSLMALAGALHSELAQAAGDAKVGARVYAENCAECHSTKEGKNKKGPSLFQSFGRKAGAVGDFAYSDALKASGKAWTEAELDAYLTLPKKAIPGGKMKFDGLPEAKDRADVIAYLATLK</sequence>
<dbReference type="InterPro" id="IPR036909">
    <property type="entry name" value="Cyt_c-like_dom_sf"/>
</dbReference>
<keyword evidence="1" id="KW-0813">Transport</keyword>
<evidence type="ECO:0000256" key="1">
    <source>
        <dbReference type="ARBA" id="ARBA00022448"/>
    </source>
</evidence>
<dbReference type="GO" id="GO:0009055">
    <property type="term" value="F:electron transfer activity"/>
    <property type="evidence" value="ECO:0007669"/>
    <property type="project" value="InterPro"/>
</dbReference>
<comment type="caution">
    <text evidence="9">The sequence shown here is derived from an EMBL/GenBank/DDBJ whole genome shotgun (WGS) entry which is preliminary data.</text>
</comment>
<evidence type="ECO:0000313" key="10">
    <source>
        <dbReference type="Proteomes" id="UP000430120"/>
    </source>
</evidence>
<evidence type="ECO:0000256" key="4">
    <source>
        <dbReference type="ARBA" id="ARBA00022982"/>
    </source>
</evidence>
<keyword evidence="5 6" id="KW-0408">Iron</keyword>
<organism evidence="9 10">
    <name type="scientific">Ideonella dechloratans</name>
    <dbReference type="NCBI Taxonomy" id="36863"/>
    <lineage>
        <taxon>Bacteria</taxon>
        <taxon>Pseudomonadati</taxon>
        <taxon>Pseudomonadota</taxon>
        <taxon>Betaproteobacteria</taxon>
        <taxon>Burkholderiales</taxon>
        <taxon>Sphaerotilaceae</taxon>
        <taxon>Ideonella</taxon>
    </lineage>
</organism>
<evidence type="ECO:0000256" key="5">
    <source>
        <dbReference type="ARBA" id="ARBA00023004"/>
    </source>
</evidence>
<dbReference type="OrthoDB" id="9805828at2"/>
<dbReference type="PANTHER" id="PTHR11961">
    <property type="entry name" value="CYTOCHROME C"/>
    <property type="match status" value="1"/>
</dbReference>
<dbReference type="RefSeq" id="WP_151123004.1">
    <property type="nucleotide sequence ID" value="NZ_CP088081.1"/>
</dbReference>
<dbReference type="PRINTS" id="PR00604">
    <property type="entry name" value="CYTCHRMECIAB"/>
</dbReference>
<evidence type="ECO:0000256" key="3">
    <source>
        <dbReference type="ARBA" id="ARBA00022723"/>
    </source>
</evidence>
<evidence type="ECO:0000256" key="7">
    <source>
        <dbReference type="SAM" id="SignalP"/>
    </source>
</evidence>
<dbReference type="EMBL" id="VZPB01000007">
    <property type="protein sequence ID" value="KAB0584258.1"/>
    <property type="molecule type" value="Genomic_DNA"/>
</dbReference>
<dbReference type="AlphaFoldDB" id="A0A643FFX4"/>
<dbReference type="Pfam" id="PF00034">
    <property type="entry name" value="Cytochrom_C"/>
    <property type="match status" value="1"/>
</dbReference>
<evidence type="ECO:0000256" key="6">
    <source>
        <dbReference type="PROSITE-ProRule" id="PRU00433"/>
    </source>
</evidence>
<dbReference type="PROSITE" id="PS51007">
    <property type="entry name" value="CYTC"/>
    <property type="match status" value="1"/>
</dbReference>
<dbReference type="GO" id="GO:0020037">
    <property type="term" value="F:heme binding"/>
    <property type="evidence" value="ECO:0007669"/>
    <property type="project" value="InterPro"/>
</dbReference>
<feature type="chain" id="PRO_5024841324" evidence="7">
    <location>
        <begin position="30"/>
        <end position="131"/>
    </location>
</feature>
<feature type="domain" description="Cytochrome c" evidence="8">
    <location>
        <begin position="31"/>
        <end position="131"/>
    </location>
</feature>
<accession>A0A643FFX4</accession>
<dbReference type="InterPro" id="IPR002327">
    <property type="entry name" value="Cyt_c_1A/1B"/>
</dbReference>
<dbReference type="SUPFAM" id="SSF46626">
    <property type="entry name" value="Cytochrome c"/>
    <property type="match status" value="1"/>
</dbReference>
<dbReference type="Proteomes" id="UP000430120">
    <property type="component" value="Unassembled WGS sequence"/>
</dbReference>
<keyword evidence="7" id="KW-0732">Signal</keyword>
<evidence type="ECO:0000313" key="9">
    <source>
        <dbReference type="EMBL" id="KAB0584258.1"/>
    </source>
</evidence>
<reference evidence="9 10" key="1">
    <citation type="submission" date="2019-09" db="EMBL/GenBank/DDBJ databases">
        <title>Draft genome sequences of 48 bacterial type strains from the CCUG.</title>
        <authorList>
            <person name="Tunovic T."/>
            <person name="Pineiro-Iglesias B."/>
            <person name="Unosson C."/>
            <person name="Inganas E."/>
            <person name="Ohlen M."/>
            <person name="Cardew S."/>
            <person name="Jensie-Markopoulos S."/>
            <person name="Salva-Serra F."/>
            <person name="Jaen-Luchoro D."/>
            <person name="Karlsson R."/>
            <person name="Svensson-Stadler L."/>
            <person name="Chun J."/>
            <person name="Moore E."/>
        </authorList>
    </citation>
    <scope>NUCLEOTIDE SEQUENCE [LARGE SCALE GENOMIC DNA]</scope>
    <source>
        <strain evidence="9 10">CCUG 30977</strain>
    </source>
</reference>
<feature type="signal peptide" evidence="7">
    <location>
        <begin position="1"/>
        <end position="29"/>
    </location>
</feature>
<keyword evidence="3 6" id="KW-0479">Metal-binding</keyword>
<evidence type="ECO:0000259" key="8">
    <source>
        <dbReference type="PROSITE" id="PS51007"/>
    </source>
</evidence>
<keyword evidence="2 6" id="KW-0349">Heme</keyword>
<dbReference type="InterPro" id="IPR009056">
    <property type="entry name" value="Cyt_c-like_dom"/>
</dbReference>
<protein>
    <submittedName>
        <fullName evidence="9">C-type cytochrome</fullName>
    </submittedName>
</protein>
<evidence type="ECO:0000256" key="2">
    <source>
        <dbReference type="ARBA" id="ARBA00022617"/>
    </source>
</evidence>
<gene>
    <name evidence="9" type="ORF">F7Q92_04750</name>
</gene>
<name>A0A643FFX4_IDEDE</name>
<keyword evidence="4" id="KW-0249">Electron transport</keyword>
<dbReference type="GO" id="GO:0046872">
    <property type="term" value="F:metal ion binding"/>
    <property type="evidence" value="ECO:0007669"/>
    <property type="project" value="UniProtKB-KW"/>
</dbReference>
<keyword evidence="10" id="KW-1185">Reference proteome</keyword>
<proteinExistence type="predicted"/>
<dbReference type="Gene3D" id="1.10.760.10">
    <property type="entry name" value="Cytochrome c-like domain"/>
    <property type="match status" value="1"/>
</dbReference>